<evidence type="ECO:0000313" key="3">
    <source>
        <dbReference type="Proteomes" id="UP000011717"/>
    </source>
</evidence>
<accession>M2TAM8</accession>
<keyword evidence="1" id="KW-0472">Membrane</keyword>
<feature type="transmembrane region" description="Helical" evidence="1">
    <location>
        <begin position="60"/>
        <end position="83"/>
    </location>
</feature>
<gene>
    <name evidence="2" type="ORF">C725_0621</name>
</gene>
<proteinExistence type="predicted"/>
<reference evidence="2 3" key="1">
    <citation type="journal article" date="2013" name="Genome Announc.">
        <title>Draft Genome Sequence of Strain JLT2015T, Belonging to the Family Sphingomonadaceae of the Alphaproteobacteria.</title>
        <authorList>
            <person name="Tang K."/>
            <person name="Liu K."/>
            <person name="Li S."/>
            <person name="Jiao N."/>
        </authorList>
    </citation>
    <scope>NUCLEOTIDE SEQUENCE [LARGE SCALE GENOMIC DNA]</scope>
    <source>
        <strain evidence="2 3">JLT2015</strain>
    </source>
</reference>
<evidence type="ECO:0000313" key="2">
    <source>
        <dbReference type="EMBL" id="EMD83649.1"/>
    </source>
</evidence>
<keyword evidence="3" id="KW-1185">Reference proteome</keyword>
<keyword evidence="1" id="KW-1133">Transmembrane helix</keyword>
<protein>
    <recommendedName>
        <fullName evidence="4">Glycerophosphoryl diester phosphodiesterase membrane domain-containing protein</fullName>
    </recommendedName>
</protein>
<dbReference type="Proteomes" id="UP000011717">
    <property type="component" value="Unassembled WGS sequence"/>
</dbReference>
<comment type="caution">
    <text evidence="2">The sequence shown here is derived from an EMBL/GenBank/DDBJ whole genome shotgun (WGS) entry which is preliminary data.</text>
</comment>
<evidence type="ECO:0000256" key="1">
    <source>
        <dbReference type="SAM" id="Phobius"/>
    </source>
</evidence>
<organism evidence="2 3">
    <name type="scientific">Pacificimonas flava</name>
    <dbReference type="NCBI Taxonomy" id="1234595"/>
    <lineage>
        <taxon>Bacteria</taxon>
        <taxon>Pseudomonadati</taxon>
        <taxon>Pseudomonadota</taxon>
        <taxon>Alphaproteobacteria</taxon>
        <taxon>Sphingomonadales</taxon>
        <taxon>Sphingosinicellaceae</taxon>
        <taxon>Pacificimonas</taxon>
    </lineage>
</organism>
<feature type="transmembrane region" description="Helical" evidence="1">
    <location>
        <begin position="168"/>
        <end position="191"/>
    </location>
</feature>
<feature type="transmembrane region" description="Helical" evidence="1">
    <location>
        <begin position="104"/>
        <end position="127"/>
    </location>
</feature>
<evidence type="ECO:0008006" key="4">
    <source>
        <dbReference type="Google" id="ProtNLM"/>
    </source>
</evidence>
<dbReference type="RefSeq" id="WP_008600090.1">
    <property type="nucleotide sequence ID" value="NZ_AMRV01000002.1"/>
</dbReference>
<feature type="transmembrane region" description="Helical" evidence="1">
    <location>
        <begin position="28"/>
        <end position="48"/>
    </location>
</feature>
<sequence>MSISTGKLSLNQLWKDVQALVAARGSDLLLPAAAFIFLPNLAQGLFVAQPANPAQPDPEYSLTAIVVGLIGLAATLSIIAMVFDRRMETGAALRLAFARYGRALAAAIITGLIVFVGLLALIVPGLYLLSRLWLVMPAVTIGDGDGEGLLGPLKASWRATQGQALRSFGIFLIVVFGSLLLAVVAAAAALLDPLIGSGDMNAGRLGLFGALAAAVVSSIIGIYFAVTQARAYQMLTGRADPDAPRV</sequence>
<dbReference type="EMBL" id="AMRV01000002">
    <property type="protein sequence ID" value="EMD83649.1"/>
    <property type="molecule type" value="Genomic_DNA"/>
</dbReference>
<name>M2TAM8_9SPHN</name>
<dbReference type="AlphaFoldDB" id="M2TAM8"/>
<keyword evidence="1" id="KW-0812">Transmembrane</keyword>
<feature type="transmembrane region" description="Helical" evidence="1">
    <location>
        <begin position="203"/>
        <end position="226"/>
    </location>
</feature>